<accession>A0A4R6FVE7</accession>
<sequence length="43" mass="4246">MPRIIFSDAEIVDLPVSLALAGAIGGEPAGDGILEIIVAVANG</sequence>
<reference evidence="1 2" key="1">
    <citation type="submission" date="2019-03" db="EMBL/GenBank/DDBJ databases">
        <title>Genomic Encyclopedia of Type Strains, Phase IV (KMG-IV): sequencing the most valuable type-strain genomes for metagenomic binning, comparative biology and taxonomic classification.</title>
        <authorList>
            <person name="Goeker M."/>
        </authorList>
    </citation>
    <scope>NUCLEOTIDE SEQUENCE [LARGE SCALE GENOMIC DNA]</scope>
    <source>
        <strain evidence="1 2">DSM 25059</strain>
    </source>
</reference>
<keyword evidence="2" id="KW-1185">Reference proteome</keyword>
<proteinExistence type="predicted"/>
<dbReference type="AlphaFoldDB" id="A0A4R6FVE7"/>
<dbReference type="Proteomes" id="UP000295493">
    <property type="component" value="Unassembled WGS sequence"/>
</dbReference>
<evidence type="ECO:0000313" key="2">
    <source>
        <dbReference type="Proteomes" id="UP000295493"/>
    </source>
</evidence>
<protein>
    <submittedName>
        <fullName evidence="1">Uncharacterized protein</fullName>
    </submittedName>
</protein>
<comment type="caution">
    <text evidence="1">The sequence shown here is derived from an EMBL/GenBank/DDBJ whole genome shotgun (WGS) entry which is preliminary data.</text>
</comment>
<evidence type="ECO:0000313" key="1">
    <source>
        <dbReference type="EMBL" id="TDN85707.1"/>
    </source>
</evidence>
<dbReference type="RefSeq" id="WP_268237619.1">
    <property type="nucleotide sequence ID" value="NZ_BMLU01000002.1"/>
</dbReference>
<dbReference type="EMBL" id="SNWD01000002">
    <property type="protein sequence ID" value="TDN85707.1"/>
    <property type="molecule type" value="Genomic_DNA"/>
</dbReference>
<name>A0A4R6FVE7_9SPHN</name>
<organism evidence="1 2">
    <name type="scientific">Stakelama pacifica</name>
    <dbReference type="NCBI Taxonomy" id="517720"/>
    <lineage>
        <taxon>Bacteria</taxon>
        <taxon>Pseudomonadati</taxon>
        <taxon>Pseudomonadota</taxon>
        <taxon>Alphaproteobacteria</taxon>
        <taxon>Sphingomonadales</taxon>
        <taxon>Sphingomonadaceae</taxon>
        <taxon>Stakelama</taxon>
    </lineage>
</organism>
<gene>
    <name evidence="1" type="ORF">EV664_102417</name>
</gene>